<feature type="domain" description="Major facilitator superfamily (MFS) profile" evidence="11">
    <location>
        <begin position="1"/>
        <end position="483"/>
    </location>
</feature>
<keyword evidence="13" id="KW-1185">Reference proteome</keyword>
<dbReference type="OMA" id="YQWQVFL"/>
<comment type="similarity">
    <text evidence="2">Belongs to the major facilitator superfamily. Organophosphate:Pi antiporter (OPA) (TC 2.A.1.4) family.</text>
</comment>
<keyword evidence="3" id="KW-0813">Transport</keyword>
<accession>A0A2T7NRZ7</accession>
<dbReference type="InterPro" id="IPR011701">
    <property type="entry name" value="MFS"/>
</dbReference>
<feature type="transmembrane region" description="Helical" evidence="10">
    <location>
        <begin position="334"/>
        <end position="351"/>
    </location>
</feature>
<dbReference type="GO" id="GO:0022857">
    <property type="term" value="F:transmembrane transporter activity"/>
    <property type="evidence" value="ECO:0007669"/>
    <property type="project" value="InterPro"/>
</dbReference>
<dbReference type="OrthoDB" id="3639251at2759"/>
<feature type="transmembrane region" description="Helical" evidence="10">
    <location>
        <begin position="288"/>
        <end position="314"/>
    </location>
</feature>
<dbReference type="InterPro" id="IPR036259">
    <property type="entry name" value="MFS_trans_sf"/>
</dbReference>
<evidence type="ECO:0000256" key="10">
    <source>
        <dbReference type="SAM" id="Phobius"/>
    </source>
</evidence>
<evidence type="ECO:0000256" key="9">
    <source>
        <dbReference type="ARBA" id="ARBA00042039"/>
    </source>
</evidence>
<keyword evidence="5 10" id="KW-0812">Transmembrane</keyword>
<comment type="subcellular location">
    <subcellularLocation>
        <location evidence="1">Membrane</location>
        <topology evidence="1">Multi-pass membrane protein</topology>
    </subcellularLocation>
</comment>
<evidence type="ECO:0000256" key="6">
    <source>
        <dbReference type="ARBA" id="ARBA00022989"/>
    </source>
</evidence>
<feature type="transmembrane region" description="Helical" evidence="10">
    <location>
        <begin position="390"/>
        <end position="413"/>
    </location>
</feature>
<dbReference type="GO" id="GO:0005789">
    <property type="term" value="C:endoplasmic reticulum membrane"/>
    <property type="evidence" value="ECO:0007669"/>
    <property type="project" value="TreeGrafter"/>
</dbReference>
<gene>
    <name evidence="12" type="ORF">C0Q70_17225</name>
</gene>
<dbReference type="Gene3D" id="1.20.1250.20">
    <property type="entry name" value="MFS general substrate transporter like domains"/>
    <property type="match status" value="2"/>
</dbReference>
<protein>
    <recommendedName>
        <fullName evidence="8">Sugar phosphate exchanger 3</fullName>
    </recommendedName>
    <alternativeName>
        <fullName evidence="9">Solute carrier family 37 member 3</fullName>
    </alternativeName>
</protein>
<evidence type="ECO:0000256" key="1">
    <source>
        <dbReference type="ARBA" id="ARBA00004141"/>
    </source>
</evidence>
<name>A0A2T7NRZ7_POMCA</name>
<reference evidence="12 13" key="1">
    <citation type="submission" date="2018-04" db="EMBL/GenBank/DDBJ databases">
        <title>The genome of golden apple snail Pomacea canaliculata provides insight into stress tolerance and invasive adaptation.</title>
        <authorList>
            <person name="Liu C."/>
            <person name="Liu B."/>
            <person name="Ren Y."/>
            <person name="Zhang Y."/>
            <person name="Wang H."/>
            <person name="Li S."/>
            <person name="Jiang F."/>
            <person name="Yin L."/>
            <person name="Zhang G."/>
            <person name="Qian W."/>
            <person name="Fan W."/>
        </authorList>
    </citation>
    <scope>NUCLEOTIDE SEQUENCE [LARGE SCALE GENOMIC DNA]</scope>
    <source>
        <strain evidence="12">SZHN2017</strain>
        <tissue evidence="12">Muscle</tissue>
    </source>
</reference>
<feature type="transmembrane region" description="Helical" evidence="10">
    <location>
        <begin position="200"/>
        <end position="221"/>
    </location>
</feature>
<feature type="transmembrane region" description="Helical" evidence="10">
    <location>
        <begin position="106"/>
        <end position="126"/>
    </location>
</feature>
<dbReference type="Pfam" id="PF07690">
    <property type="entry name" value="MFS_1"/>
    <property type="match status" value="1"/>
</dbReference>
<evidence type="ECO:0000313" key="13">
    <source>
        <dbReference type="Proteomes" id="UP000245119"/>
    </source>
</evidence>
<dbReference type="InterPro" id="IPR000849">
    <property type="entry name" value="Sugar_P_transporter"/>
</dbReference>
<dbReference type="PROSITE" id="PS50850">
    <property type="entry name" value="MFS"/>
    <property type="match status" value="1"/>
</dbReference>
<evidence type="ECO:0000313" key="12">
    <source>
        <dbReference type="EMBL" id="PVD23949.1"/>
    </source>
</evidence>
<proteinExistence type="inferred from homology"/>
<feature type="transmembrane region" description="Helical" evidence="10">
    <location>
        <begin position="358"/>
        <end position="378"/>
    </location>
</feature>
<feature type="transmembrane region" description="Helical" evidence="10">
    <location>
        <begin position="170"/>
        <end position="194"/>
    </location>
</feature>
<sequence>MTQWTYYHPVVFTLTFFSYACFHAARKTFSNVKSTMAAEWTPQPENVSITHSAFRTPASLWDGRTMFSTNDDAEEFMGVLDASFMFAYAVGLYLSGFIADRHDLRLVLGSGMCLTAVTVFVFGPLFEWTHFYSKPAYLIVWILNGLLQSTGWPSVVAVMGNWFGKGSRGFILGLWSACASVGNILGALMVSAVLDYGYEYAFLLTSGLLLAMGLIIFVGLVPSPRDVGLPMPDGDESGESIQRKDVDSLKKPLLCASENDDDETVTKEPVIYDIQDTKPKAIGFFRAFLLPGVIPYSLSYACLKLVNYCFFFWLPFYLSNAYNLKEIVADELSIWYDIGGIIGGTIAGFISDRFQKRAIVVIPMLVLAMPVLFIYGLTTLAGTIIKNAVILFWLGSMIGGVANLISAAISADLGRQKALQRNREALSTVTGIVDGTGSLGAALGQVALPYLEVAYSWHTVFYLFMVMTFLTALCIAPIFIREAYEMCKCKYSACLKCTRHEEEMTGIQDCEN</sequence>
<keyword evidence="6 10" id="KW-1133">Transmembrane helix</keyword>
<dbReference type="PIRSF" id="PIRSF002808">
    <property type="entry name" value="Hexose_phosphate_transp"/>
    <property type="match status" value="1"/>
</dbReference>
<evidence type="ECO:0000256" key="3">
    <source>
        <dbReference type="ARBA" id="ARBA00022448"/>
    </source>
</evidence>
<dbReference type="AlphaFoldDB" id="A0A2T7NRZ7"/>
<evidence type="ECO:0000256" key="5">
    <source>
        <dbReference type="ARBA" id="ARBA00022692"/>
    </source>
</evidence>
<keyword evidence="4" id="KW-0762">Sugar transport</keyword>
<evidence type="ECO:0000256" key="2">
    <source>
        <dbReference type="ARBA" id="ARBA00009598"/>
    </source>
</evidence>
<dbReference type="PANTHER" id="PTHR43184">
    <property type="entry name" value="MAJOR FACILITATOR SUPERFAMILY TRANSPORTER 16, ISOFORM B"/>
    <property type="match status" value="1"/>
</dbReference>
<feature type="transmembrane region" description="Helical" evidence="10">
    <location>
        <begin position="138"/>
        <end position="158"/>
    </location>
</feature>
<evidence type="ECO:0000256" key="8">
    <source>
        <dbReference type="ARBA" id="ARBA00041091"/>
    </source>
</evidence>
<feature type="transmembrane region" description="Helical" evidence="10">
    <location>
        <begin position="425"/>
        <end position="448"/>
    </location>
</feature>
<dbReference type="EMBL" id="PZQS01000010">
    <property type="protein sequence ID" value="PVD23949.1"/>
    <property type="molecule type" value="Genomic_DNA"/>
</dbReference>
<feature type="transmembrane region" description="Helical" evidence="10">
    <location>
        <begin position="76"/>
        <end position="94"/>
    </location>
</feature>
<organism evidence="12 13">
    <name type="scientific">Pomacea canaliculata</name>
    <name type="common">Golden apple snail</name>
    <dbReference type="NCBI Taxonomy" id="400727"/>
    <lineage>
        <taxon>Eukaryota</taxon>
        <taxon>Metazoa</taxon>
        <taxon>Spiralia</taxon>
        <taxon>Lophotrochozoa</taxon>
        <taxon>Mollusca</taxon>
        <taxon>Gastropoda</taxon>
        <taxon>Caenogastropoda</taxon>
        <taxon>Architaenioglossa</taxon>
        <taxon>Ampullarioidea</taxon>
        <taxon>Ampullariidae</taxon>
        <taxon>Pomacea</taxon>
    </lineage>
</organism>
<feature type="transmembrane region" description="Helical" evidence="10">
    <location>
        <begin position="460"/>
        <end position="480"/>
    </location>
</feature>
<comment type="caution">
    <text evidence="12">The sequence shown here is derived from an EMBL/GenBank/DDBJ whole genome shotgun (WGS) entry which is preliminary data.</text>
</comment>
<evidence type="ECO:0000256" key="7">
    <source>
        <dbReference type="ARBA" id="ARBA00023136"/>
    </source>
</evidence>
<dbReference type="Proteomes" id="UP000245119">
    <property type="component" value="Linkage Group LG10"/>
</dbReference>
<dbReference type="PANTHER" id="PTHR43184:SF12">
    <property type="entry name" value="SUGAR PHOSPHATE EXCHANGER 3"/>
    <property type="match status" value="1"/>
</dbReference>
<dbReference type="SUPFAM" id="SSF103473">
    <property type="entry name" value="MFS general substrate transporter"/>
    <property type="match status" value="1"/>
</dbReference>
<dbReference type="InterPro" id="IPR020846">
    <property type="entry name" value="MFS_dom"/>
</dbReference>
<evidence type="ECO:0000259" key="11">
    <source>
        <dbReference type="PROSITE" id="PS50850"/>
    </source>
</evidence>
<keyword evidence="7 10" id="KW-0472">Membrane</keyword>
<evidence type="ECO:0000256" key="4">
    <source>
        <dbReference type="ARBA" id="ARBA00022597"/>
    </source>
</evidence>